<keyword evidence="1" id="KW-0472">Membrane</keyword>
<organism evidence="2 3">
    <name type="scientific">Paenibacillus allorhizoplanae</name>
    <dbReference type="NCBI Taxonomy" id="2905648"/>
    <lineage>
        <taxon>Bacteria</taxon>
        <taxon>Bacillati</taxon>
        <taxon>Bacillota</taxon>
        <taxon>Bacilli</taxon>
        <taxon>Bacillales</taxon>
        <taxon>Paenibacillaceae</taxon>
        <taxon>Paenibacillus</taxon>
    </lineage>
</organism>
<gene>
    <name evidence="2" type="ORF">PAECIP111891_00893</name>
</gene>
<comment type="caution">
    <text evidence="2">The sequence shown here is derived from an EMBL/GenBank/DDBJ whole genome shotgun (WGS) entry which is preliminary data.</text>
</comment>
<keyword evidence="1" id="KW-1133">Transmembrane helix</keyword>
<accession>A0ABM9BWQ7</accession>
<evidence type="ECO:0000256" key="1">
    <source>
        <dbReference type="SAM" id="Phobius"/>
    </source>
</evidence>
<name>A0ABM9BWQ7_9BACL</name>
<sequence length="31" mass="3298">MRAETIKRIAIVLAVMGCVLIGNGMYAKFAG</sequence>
<dbReference type="EMBL" id="CAKMMW010000002">
    <property type="protein sequence ID" value="CAH1196550.1"/>
    <property type="molecule type" value="Genomic_DNA"/>
</dbReference>
<feature type="transmembrane region" description="Helical" evidence="1">
    <location>
        <begin position="9"/>
        <end position="27"/>
    </location>
</feature>
<proteinExistence type="predicted"/>
<evidence type="ECO:0000313" key="3">
    <source>
        <dbReference type="Proteomes" id="UP000838821"/>
    </source>
</evidence>
<keyword evidence="1" id="KW-0812">Transmembrane</keyword>
<evidence type="ECO:0000313" key="2">
    <source>
        <dbReference type="EMBL" id="CAH1196550.1"/>
    </source>
</evidence>
<protein>
    <submittedName>
        <fullName evidence="2">Uncharacterized protein</fullName>
    </submittedName>
</protein>
<dbReference type="Proteomes" id="UP000838821">
    <property type="component" value="Unassembled WGS sequence"/>
</dbReference>
<reference evidence="2" key="1">
    <citation type="submission" date="2022-01" db="EMBL/GenBank/DDBJ databases">
        <authorList>
            <person name="Criscuolo A."/>
        </authorList>
    </citation>
    <scope>NUCLEOTIDE SEQUENCE</scope>
    <source>
        <strain evidence="2">CIP111891</strain>
    </source>
</reference>
<keyword evidence="3" id="KW-1185">Reference proteome</keyword>